<feature type="coiled-coil region" evidence="1">
    <location>
        <begin position="95"/>
        <end position="122"/>
    </location>
</feature>
<dbReference type="EMBL" id="CAJNDS010001180">
    <property type="protein sequence ID" value="CAE7250810.1"/>
    <property type="molecule type" value="Genomic_DNA"/>
</dbReference>
<proteinExistence type="predicted"/>
<gene>
    <name evidence="3" type="ORF">SNAT2548_LOCUS12361</name>
</gene>
<dbReference type="Proteomes" id="UP000604046">
    <property type="component" value="Unassembled WGS sequence"/>
</dbReference>
<sequence length="237" mass="25729">MAAPTRALCLLLLACKLPCAACAEADFPEALPDTCLLQGSRLLVSNHGDSDGIIDKAKDIGKKAVDTVKKAAEKIKNALKKLKPPALEEVKDKLKDISREQIRKLEKQGQELQEQVAKEALKVADDAMTRAEFMAARASAFQKLAESAAAAISEEVDGAFELKCDFLARASEEVLKKMTSWFTDGVVDKQTCKQMKKDLCVNGTVTTIEWTCDSVNDVFSQTAEDISKNMGIVSLGC</sequence>
<feature type="chain" id="PRO_5032960170" evidence="2">
    <location>
        <begin position="23"/>
        <end position="237"/>
    </location>
</feature>
<evidence type="ECO:0000256" key="2">
    <source>
        <dbReference type="SAM" id="SignalP"/>
    </source>
</evidence>
<comment type="caution">
    <text evidence="3">The sequence shown here is derived from an EMBL/GenBank/DDBJ whole genome shotgun (WGS) entry which is preliminary data.</text>
</comment>
<keyword evidence="4" id="KW-1185">Reference proteome</keyword>
<accession>A0A812LRB8</accession>
<organism evidence="3 4">
    <name type="scientific">Symbiodinium natans</name>
    <dbReference type="NCBI Taxonomy" id="878477"/>
    <lineage>
        <taxon>Eukaryota</taxon>
        <taxon>Sar</taxon>
        <taxon>Alveolata</taxon>
        <taxon>Dinophyceae</taxon>
        <taxon>Suessiales</taxon>
        <taxon>Symbiodiniaceae</taxon>
        <taxon>Symbiodinium</taxon>
    </lineage>
</organism>
<keyword evidence="2" id="KW-0732">Signal</keyword>
<name>A0A812LRB8_9DINO</name>
<feature type="signal peptide" evidence="2">
    <location>
        <begin position="1"/>
        <end position="22"/>
    </location>
</feature>
<keyword evidence="1" id="KW-0175">Coiled coil</keyword>
<reference evidence="3" key="1">
    <citation type="submission" date="2021-02" db="EMBL/GenBank/DDBJ databases">
        <authorList>
            <person name="Dougan E. K."/>
            <person name="Rhodes N."/>
            <person name="Thang M."/>
            <person name="Chan C."/>
        </authorList>
    </citation>
    <scope>NUCLEOTIDE SEQUENCE</scope>
</reference>
<dbReference type="AlphaFoldDB" id="A0A812LRB8"/>
<evidence type="ECO:0000313" key="3">
    <source>
        <dbReference type="EMBL" id="CAE7250810.1"/>
    </source>
</evidence>
<protein>
    <submittedName>
        <fullName evidence="3">Uncharacterized protein</fullName>
    </submittedName>
</protein>
<evidence type="ECO:0000256" key="1">
    <source>
        <dbReference type="SAM" id="Coils"/>
    </source>
</evidence>
<evidence type="ECO:0000313" key="4">
    <source>
        <dbReference type="Proteomes" id="UP000604046"/>
    </source>
</evidence>